<dbReference type="AlphaFoldDB" id="C8PSZ0"/>
<dbReference type="InterPro" id="IPR003343">
    <property type="entry name" value="Big_2"/>
</dbReference>
<protein>
    <submittedName>
        <fullName evidence="3">Bacterial group 2 Ig-like protein</fullName>
    </submittedName>
</protein>
<evidence type="ECO:0000259" key="2">
    <source>
        <dbReference type="SMART" id="SM00635"/>
    </source>
</evidence>
<dbReference type="STRING" id="596324.TREVI0001_2226"/>
<comment type="caution">
    <text evidence="3">The sequence shown here is derived from an EMBL/GenBank/DDBJ whole genome shotgun (WGS) entry which is preliminary data.</text>
</comment>
<evidence type="ECO:0000256" key="1">
    <source>
        <dbReference type="SAM" id="SignalP"/>
    </source>
</evidence>
<dbReference type="SUPFAM" id="SSF49373">
    <property type="entry name" value="Invasin/intimin cell-adhesion fragments"/>
    <property type="match status" value="2"/>
</dbReference>
<dbReference type="RefSeq" id="WP_006189734.1">
    <property type="nucleotide sequence ID" value="NZ_ACYH01000058.1"/>
</dbReference>
<sequence length="330" mass="34283">MKTTHSWNKSVRLLSWLAGALLLTAFTVGCKANVSTPIAVSGVTLDKATVTLVEQETVTLKATVKPANATNKTVTWSSDKPDVAAVDKDGKVMAQKAGEAVITVKSEDGAKTASCTVRVTAKASPTPTYAVSFSVDGTGGTLKAKADGVTETDKSPISVEKDKTVTFTAKPADGYEVEKWTVNGTAVANNVSTTYSHKVTEKIEVKVSFKALPPATVAVTGVTLDKPTVSLVAGTSTTLTATVLPANATNKAVTWSSDKSVIASVDANGTVTANKAGEAVITVKTEDGDKEASCTVRVLTRYTITYHLNDGTNDSGNPASYTVETETITL</sequence>
<accession>C8PSZ0</accession>
<feature type="domain" description="BIG2" evidence="2">
    <location>
        <begin position="218"/>
        <end position="295"/>
    </location>
</feature>
<evidence type="ECO:0000313" key="4">
    <source>
        <dbReference type="Proteomes" id="UP000004509"/>
    </source>
</evidence>
<dbReference type="PROSITE" id="PS51257">
    <property type="entry name" value="PROKAR_LIPOPROTEIN"/>
    <property type="match status" value="1"/>
</dbReference>
<dbReference type="InterPro" id="IPR044060">
    <property type="entry name" value="Bacterial_rp_domain"/>
</dbReference>
<feature type="domain" description="BIG2" evidence="2">
    <location>
        <begin position="39"/>
        <end position="116"/>
    </location>
</feature>
<proteinExistence type="predicted"/>
<feature type="signal peptide" evidence="1">
    <location>
        <begin position="1"/>
        <end position="32"/>
    </location>
</feature>
<gene>
    <name evidence="3" type="ORF">TREVI0001_2226</name>
</gene>
<feature type="non-terminal residue" evidence="3">
    <location>
        <position position="330"/>
    </location>
</feature>
<dbReference type="Pfam" id="PF18998">
    <property type="entry name" value="Flg_new_2"/>
    <property type="match status" value="1"/>
</dbReference>
<feature type="chain" id="PRO_5002990980" evidence="1">
    <location>
        <begin position="33"/>
        <end position="330"/>
    </location>
</feature>
<dbReference type="EMBL" id="ACYH01000058">
    <property type="protein sequence ID" value="EEV19425.1"/>
    <property type="molecule type" value="Genomic_DNA"/>
</dbReference>
<dbReference type="InterPro" id="IPR008964">
    <property type="entry name" value="Invasin/intimin_cell_adhesion"/>
</dbReference>
<dbReference type="eggNOG" id="COG5492">
    <property type="taxonomic scope" value="Bacteria"/>
</dbReference>
<dbReference type="Pfam" id="PF02368">
    <property type="entry name" value="Big_2"/>
    <property type="match status" value="2"/>
</dbReference>
<evidence type="ECO:0000313" key="3">
    <source>
        <dbReference type="EMBL" id="EEV19425.1"/>
    </source>
</evidence>
<reference evidence="3 4" key="1">
    <citation type="submission" date="2009-07" db="EMBL/GenBank/DDBJ databases">
        <authorList>
            <person name="Madupu R."/>
            <person name="Sebastian Y."/>
            <person name="Durkin A.S."/>
            <person name="Torralba M."/>
            <person name="Methe B."/>
            <person name="Sutton G.G."/>
            <person name="Strausberg R.L."/>
            <person name="Nelson K.E."/>
        </authorList>
    </citation>
    <scope>NUCLEOTIDE SEQUENCE [LARGE SCALE GENOMIC DNA]</scope>
    <source>
        <strain evidence="3 4">ATCC 35580</strain>
    </source>
</reference>
<keyword evidence="1" id="KW-0732">Signal</keyword>
<dbReference type="Gene3D" id="2.60.40.1080">
    <property type="match status" value="2"/>
</dbReference>
<name>C8PSZ0_9SPIR</name>
<dbReference type="SMART" id="SM00635">
    <property type="entry name" value="BID_2"/>
    <property type="match status" value="2"/>
</dbReference>
<organism evidence="3 4">
    <name type="scientific">Treponema vincentii ATCC 35580</name>
    <dbReference type="NCBI Taxonomy" id="596324"/>
    <lineage>
        <taxon>Bacteria</taxon>
        <taxon>Pseudomonadati</taxon>
        <taxon>Spirochaetota</taxon>
        <taxon>Spirochaetia</taxon>
        <taxon>Spirochaetales</taxon>
        <taxon>Treponemataceae</taxon>
        <taxon>Treponema</taxon>
    </lineage>
</organism>
<dbReference type="Proteomes" id="UP000004509">
    <property type="component" value="Unassembled WGS sequence"/>
</dbReference>